<keyword evidence="2" id="KW-1185">Reference proteome</keyword>
<evidence type="ECO:0000313" key="2">
    <source>
        <dbReference type="Proteomes" id="UP000245999"/>
    </source>
</evidence>
<dbReference type="EMBL" id="CP029145">
    <property type="protein sequence ID" value="AWM33168.1"/>
    <property type="molecule type" value="Genomic_DNA"/>
</dbReference>
<dbReference type="RefSeq" id="WP_109656255.1">
    <property type="nucleotide sequence ID" value="NZ_CP029145.1"/>
</dbReference>
<dbReference type="AlphaFoldDB" id="A0A2Z3GJ41"/>
<evidence type="ECO:0000313" key="1">
    <source>
        <dbReference type="EMBL" id="AWM33168.1"/>
    </source>
</evidence>
<sequence length="165" mass="17951">MLRTLQKCPARGLPPALRPTIAKDILQDQVSASHPYAAVAVPPLAAALGIPHAYPGVVHVPDDPALGPYRADFANQVFLFEAREQLDADKTDNMVKTWGRPRKDKDNRIDQATVLRAGPFFSASIKHITSLSVTDLCRPFARAAGALPQRAITFCSLLVIPFPCK</sequence>
<dbReference type="KEGG" id="hnv:DDQ68_10500"/>
<gene>
    <name evidence="1" type="ORF">DDQ68_10500</name>
</gene>
<protein>
    <submittedName>
        <fullName evidence="1">Uncharacterized protein</fullName>
    </submittedName>
</protein>
<accession>A0A2Z3GJ41</accession>
<reference evidence="2" key="1">
    <citation type="submission" date="2018-04" db="EMBL/GenBank/DDBJ databases">
        <title>Complete genome of Antarctic heterotrophic bacterium Hymenobacter nivis.</title>
        <authorList>
            <person name="Terashima M."/>
        </authorList>
    </citation>
    <scope>NUCLEOTIDE SEQUENCE [LARGE SCALE GENOMIC DNA]</scope>
    <source>
        <strain evidence="2">NBRC 111535</strain>
    </source>
</reference>
<name>A0A2Z3GJ41_9BACT</name>
<proteinExistence type="predicted"/>
<dbReference type="OrthoDB" id="333971at2"/>
<dbReference type="Proteomes" id="UP000245999">
    <property type="component" value="Chromosome"/>
</dbReference>
<organism evidence="1 2">
    <name type="scientific">Hymenobacter nivis</name>
    <dbReference type="NCBI Taxonomy" id="1850093"/>
    <lineage>
        <taxon>Bacteria</taxon>
        <taxon>Pseudomonadati</taxon>
        <taxon>Bacteroidota</taxon>
        <taxon>Cytophagia</taxon>
        <taxon>Cytophagales</taxon>
        <taxon>Hymenobacteraceae</taxon>
        <taxon>Hymenobacter</taxon>
    </lineage>
</organism>